<feature type="region of interest" description="Disordered" evidence="1">
    <location>
        <begin position="785"/>
        <end position="857"/>
    </location>
</feature>
<organism evidence="2 3">
    <name type="scientific">Vanrija albida</name>
    <dbReference type="NCBI Taxonomy" id="181172"/>
    <lineage>
        <taxon>Eukaryota</taxon>
        <taxon>Fungi</taxon>
        <taxon>Dikarya</taxon>
        <taxon>Basidiomycota</taxon>
        <taxon>Agaricomycotina</taxon>
        <taxon>Tremellomycetes</taxon>
        <taxon>Trichosporonales</taxon>
        <taxon>Trichosporonaceae</taxon>
        <taxon>Vanrija</taxon>
    </lineage>
</organism>
<evidence type="ECO:0000313" key="3">
    <source>
        <dbReference type="Proteomes" id="UP001565368"/>
    </source>
</evidence>
<dbReference type="Proteomes" id="UP001565368">
    <property type="component" value="Unassembled WGS sequence"/>
</dbReference>
<dbReference type="GeneID" id="95984499"/>
<protein>
    <recommendedName>
        <fullName evidence="4">Formyl transferase C-terminal domain-containing protein</fullName>
    </recommendedName>
</protein>
<feature type="region of interest" description="Disordered" evidence="1">
    <location>
        <begin position="923"/>
        <end position="1013"/>
    </location>
</feature>
<dbReference type="Gene3D" id="3.40.50.12230">
    <property type="match status" value="1"/>
</dbReference>
<dbReference type="SUPFAM" id="SSF53328">
    <property type="entry name" value="Formyltransferase"/>
    <property type="match status" value="1"/>
</dbReference>
<evidence type="ECO:0008006" key="4">
    <source>
        <dbReference type="Google" id="ProtNLM"/>
    </source>
</evidence>
<gene>
    <name evidence="2" type="ORF">Q8F55_003456</name>
</gene>
<reference evidence="2 3" key="1">
    <citation type="submission" date="2023-08" db="EMBL/GenBank/DDBJ databases">
        <title>Annotated Genome Sequence of Vanrija albida AlHP1.</title>
        <authorList>
            <person name="Herzog R."/>
        </authorList>
    </citation>
    <scope>NUCLEOTIDE SEQUENCE [LARGE SCALE GENOMIC DNA]</scope>
    <source>
        <strain evidence="2 3">AlHP1</strain>
    </source>
</reference>
<dbReference type="Pfam" id="PF00378">
    <property type="entry name" value="ECH_1"/>
    <property type="match status" value="1"/>
</dbReference>
<keyword evidence="3" id="KW-1185">Reference proteome</keyword>
<proteinExistence type="predicted"/>
<dbReference type="PANTHER" id="PTHR43388">
    <property type="entry name" value="HYDROGENASE MATURATION FACTOR HOXX"/>
    <property type="match status" value="1"/>
</dbReference>
<feature type="compositionally biased region" description="Basic and acidic residues" evidence="1">
    <location>
        <begin position="924"/>
        <end position="936"/>
    </location>
</feature>
<name>A0ABR3Q532_9TREE</name>
<accession>A0ABR3Q532</accession>
<dbReference type="InterPro" id="IPR001753">
    <property type="entry name" value="Enoyl-CoA_hydra/iso"/>
</dbReference>
<dbReference type="Gene3D" id="3.90.226.10">
    <property type="entry name" value="2-enoyl-CoA Hydratase, Chain A, domain 1"/>
    <property type="match status" value="1"/>
</dbReference>
<feature type="compositionally biased region" description="Polar residues" evidence="1">
    <location>
        <begin position="833"/>
        <end position="845"/>
    </location>
</feature>
<dbReference type="InterPro" id="IPR036477">
    <property type="entry name" value="Formyl_transf_N_sf"/>
</dbReference>
<dbReference type="EMBL" id="JBBXJM010000003">
    <property type="protein sequence ID" value="KAL1409473.1"/>
    <property type="molecule type" value="Genomic_DNA"/>
</dbReference>
<feature type="compositionally biased region" description="Low complexity" evidence="1">
    <location>
        <begin position="937"/>
        <end position="955"/>
    </location>
</feature>
<dbReference type="RefSeq" id="XP_069209417.1">
    <property type="nucleotide sequence ID" value="XM_069351999.1"/>
</dbReference>
<dbReference type="SUPFAM" id="SSF52096">
    <property type="entry name" value="ClpP/crotonase"/>
    <property type="match status" value="1"/>
</dbReference>
<dbReference type="PANTHER" id="PTHR43388:SF1">
    <property type="entry name" value="HYDROGENASE MATURATION FACTOR HOXX"/>
    <property type="match status" value="1"/>
</dbReference>
<feature type="compositionally biased region" description="Polar residues" evidence="1">
    <location>
        <begin position="787"/>
        <end position="801"/>
    </location>
</feature>
<dbReference type="InterPro" id="IPR029045">
    <property type="entry name" value="ClpP/crotonase-like_dom_sf"/>
</dbReference>
<sequence>MSMPALARSLAELPPIPEDVRKWRILLLVSAANSLTQRVMTYLSDLGCEKVSTELALTDESMISAVLAHSPHVVLCPFLTKKVPDVIWENVVTLIVHPGPPGDAGPAAIDWAIMGDRGYDADATTALPALQAPTDRSKPISERQRSHWGVTVLQADHTMDGGPVWAWDQFPLNDVARTTKSSLYQGPVTNATIRSITVALGRIQQAYAKLNDPTHRGARIGVKVDPTWAQQCVSYNQPFMGGPLNERPQIKPGQRRPDLTLHTAADVARIINCGDSQPGGTLKTAKSFMFAYDAHIHLRAADIPSQLIQATGHDNFDAIPAGRAIATRSGAVLFKTADCGHGKACSYGCGVAVWFTHGRLPKAAASAALSAKVPMAEALVAAGEASRLDGVPEWPIHDFQEVPGTWQQVFVRTIPGGDGLVQLVYWDFYNGAFSTTGCEHLVAALQWATDPARGNVKVLALMGGQYFSNGVALNIIESAEHPGRETWANINAIDDVVEFLAGDLSSMPRSEFLAGTPSLTERGITTVACVRGNAAAGGVALAAACDVVVSAGSVVLNPAYRAMGLHGSEFHLYSYVERCGRSVATHLVKDMLPLSAVRARELGLVDVVIGGRDIASQQAEVLIVDFVRNLAAAPSTAFGTSQFAAAPWTQPVTGWNGAPAHTPTLVDRLCDNKRRRYTLDTHIPLVHYRHEELSQMLLDSFHPIRSQRYHTRRIKFVRKVKADGTPTRYVHHRMITQADEEESPRFDDAPAWVRGEEWSWVGLQTPASMATSQSLLIDFAAPVPPLASSSKQQDNGSSGSEPSHDIRTDAGSQAATPTMADGAEPRFNPSPTPSRSAMKTVQKQTSGGGLRELDEPVPVPAKSSFAAGLEHKPIVADFPKESRPLTVYASGSGGIGNGSNLNLSPKRNRSSFLLKISKAFRSRPRNDLKQDARTEANTRANAAPSSIVSSTVGSSEDMGTRSSRRSVAGQPKYNRPVIPNEGDTESPCLFNVTADFPQVPEHPAGQRPQVVAA</sequence>
<evidence type="ECO:0000313" key="2">
    <source>
        <dbReference type="EMBL" id="KAL1409473.1"/>
    </source>
</evidence>
<dbReference type="InterPro" id="IPR047180">
    <property type="entry name" value="HoxX-like"/>
</dbReference>
<comment type="caution">
    <text evidence="2">The sequence shown here is derived from an EMBL/GenBank/DDBJ whole genome shotgun (WGS) entry which is preliminary data.</text>
</comment>
<evidence type="ECO:0000256" key="1">
    <source>
        <dbReference type="SAM" id="MobiDB-lite"/>
    </source>
</evidence>